<name>A0AAF0DRT9_9EURO</name>
<evidence type="ECO:0000313" key="3">
    <source>
        <dbReference type="Proteomes" id="UP001219355"/>
    </source>
</evidence>
<sequence length="255" mass="29066">MQGYCPHCIRRRQDDRPPRDANHKEIIATVRGHYPHVGRDTVGMLLGVLRPVGKGLCMELVKAMAYLEREALREEFSPRQRIAVDTVRQKLGDREFQKLPVRIIVLAIFADLDALFFRSSLRHRVFIGKGDDLSPSVMGLTTVGKHVTIELSEKYFDDHLRHRKRRIGKLIEVLIHEMCHAYLPVVLPQPDGLELRDIDKYGRPAPGGHGNFFGMLMGFCQKILDRLGWNVDLSYGGKVLVIPLKGPTWSRISRG</sequence>
<accession>A0AAF0DRT9</accession>
<dbReference type="AlphaFoldDB" id="A0AAF0DRT9"/>
<keyword evidence="3" id="KW-1185">Reference proteome</keyword>
<dbReference type="Pfam" id="PF10263">
    <property type="entry name" value="SprT-like"/>
    <property type="match status" value="1"/>
</dbReference>
<dbReference type="Proteomes" id="UP001219355">
    <property type="component" value="Chromosome 5"/>
</dbReference>
<proteinExistence type="predicted"/>
<organism evidence="2 3">
    <name type="scientific">Emydomyces testavorans</name>
    <dbReference type="NCBI Taxonomy" id="2070801"/>
    <lineage>
        <taxon>Eukaryota</taxon>
        <taxon>Fungi</taxon>
        <taxon>Dikarya</taxon>
        <taxon>Ascomycota</taxon>
        <taxon>Pezizomycotina</taxon>
        <taxon>Eurotiomycetes</taxon>
        <taxon>Eurotiomycetidae</taxon>
        <taxon>Onygenales</taxon>
        <taxon>Nannizziopsiaceae</taxon>
        <taxon>Emydomyces</taxon>
    </lineage>
</organism>
<dbReference type="InterPro" id="IPR006640">
    <property type="entry name" value="SprT-like_domain"/>
</dbReference>
<reference evidence="2" key="1">
    <citation type="submission" date="2023-03" db="EMBL/GenBank/DDBJ databases">
        <title>Emydomyces testavorans Genome Sequence.</title>
        <authorList>
            <person name="Hoyer L."/>
        </authorList>
    </citation>
    <scope>NUCLEOTIDE SEQUENCE</scope>
    <source>
        <strain evidence="2">16-2883</strain>
    </source>
</reference>
<dbReference type="EMBL" id="CP120631">
    <property type="protein sequence ID" value="WEW61820.1"/>
    <property type="molecule type" value="Genomic_DNA"/>
</dbReference>
<gene>
    <name evidence="2" type="ORF">PRK78_007316</name>
</gene>
<feature type="domain" description="SprT-like" evidence="1">
    <location>
        <begin position="107"/>
        <end position="184"/>
    </location>
</feature>
<evidence type="ECO:0000313" key="2">
    <source>
        <dbReference type="EMBL" id="WEW61820.1"/>
    </source>
</evidence>
<dbReference type="GO" id="GO:0006950">
    <property type="term" value="P:response to stress"/>
    <property type="evidence" value="ECO:0007669"/>
    <property type="project" value="UniProtKB-ARBA"/>
</dbReference>
<evidence type="ECO:0000259" key="1">
    <source>
        <dbReference type="Pfam" id="PF10263"/>
    </source>
</evidence>
<protein>
    <recommendedName>
        <fullName evidence="1">SprT-like domain-containing protein</fullName>
    </recommendedName>
</protein>